<dbReference type="RefSeq" id="WP_306213515.1">
    <property type="nucleotide sequence ID" value="NZ_CP132354.1"/>
</dbReference>
<dbReference type="KEGG" id="epi:Q3V30_22315"/>
<accession>A0AA50DNK3</accession>
<feature type="region of interest" description="Disordered" evidence="1">
    <location>
        <begin position="35"/>
        <end position="79"/>
    </location>
</feature>
<evidence type="ECO:0000313" key="3">
    <source>
        <dbReference type="Proteomes" id="UP001228139"/>
    </source>
</evidence>
<proteinExistence type="predicted"/>
<sequence>MKISHFQNQLKQLSSYRDINTNGHLKSIRGPVNGLIPDFVENPPPPTLPPAEPSDDRNSNTLVTPPDSSGAGPLRAPKANFTRYSRSGSRSALGKAVAGYIRNGIGGAGRASRRMGSSRTVAGGLLGLISDFQQSGAAQVLARFDLGNLTGHSASGALLFLVEFLCPPGGSVDEGVARQAMLDTIADMSEAEEGSFEDLTPDQLKEVFIGFVVHSIEGRIMADIGKNGIKLPDDIDAIVSIQEDLHDFVEGATRTQLRDELRNLSGLSGEAVDRKVEEIYTVAFELLAREGERSE</sequence>
<name>A0AA50DNK3_9GAMM</name>
<keyword evidence="2" id="KW-0614">Plasmid</keyword>
<protein>
    <submittedName>
        <fullName evidence="2">Qat anti-phage system associated protein QatB</fullName>
    </submittedName>
</protein>
<dbReference type="EMBL" id="CP132354">
    <property type="protein sequence ID" value="WLS81191.1"/>
    <property type="molecule type" value="Genomic_DNA"/>
</dbReference>
<evidence type="ECO:0000313" key="2">
    <source>
        <dbReference type="EMBL" id="WLS81191.1"/>
    </source>
</evidence>
<keyword evidence="3" id="KW-1185">Reference proteome</keyword>
<reference evidence="2 3" key="1">
    <citation type="submission" date="2023-07" db="EMBL/GenBank/DDBJ databases">
        <title>Pathogenic bacteria of pear tree diseases.</title>
        <authorList>
            <person name="Zhang Z."/>
            <person name="He L."/>
            <person name="Huang R."/>
        </authorList>
    </citation>
    <scope>NUCLEOTIDE SEQUENCE [LARGE SCALE GENOMIC DNA]</scope>
    <source>
        <strain evidence="2 3">DE2</strain>
        <plasmid evidence="2 3">unnamed1</plasmid>
    </source>
</reference>
<dbReference type="AlphaFoldDB" id="A0AA50DNK3"/>
<dbReference type="InterPro" id="IPR049675">
    <property type="entry name" value="QatB"/>
</dbReference>
<dbReference type="NCBIfam" id="NF041924">
    <property type="entry name" value="QatB"/>
    <property type="match status" value="1"/>
</dbReference>
<feature type="compositionally biased region" description="Pro residues" evidence="1">
    <location>
        <begin position="42"/>
        <end position="52"/>
    </location>
</feature>
<dbReference type="Proteomes" id="UP001228139">
    <property type="component" value="Plasmid unnamed1"/>
</dbReference>
<organism evidence="2 3">
    <name type="scientific">Erwinia pyri</name>
    <dbReference type="NCBI Taxonomy" id="3062598"/>
    <lineage>
        <taxon>Bacteria</taxon>
        <taxon>Pseudomonadati</taxon>
        <taxon>Pseudomonadota</taxon>
        <taxon>Gammaproteobacteria</taxon>
        <taxon>Enterobacterales</taxon>
        <taxon>Erwiniaceae</taxon>
        <taxon>Erwinia</taxon>
    </lineage>
</organism>
<evidence type="ECO:0000256" key="1">
    <source>
        <dbReference type="SAM" id="MobiDB-lite"/>
    </source>
</evidence>
<geneLocation type="plasmid" evidence="2 3">
    <name>unnamed1</name>
</geneLocation>
<gene>
    <name evidence="2" type="primary">qatB</name>
    <name evidence="2" type="ORF">Q3V30_22315</name>
</gene>